<sequence>MKGALTILVDGDACPVKPEVFKVAERYNVPVVVVANSFVNLPRHPLFSRMIVGDGFDAADDWIAEQADGASIVVTADVPLAARAVKAGATAISPAGKPFTEAGIGLALATRNLMTELRAAGEVTSGPRAFSARDRSTFLSALDEAVNRLRRKGL</sequence>
<protein>
    <recommendedName>
        <fullName evidence="2">UPF0178 protein DKG74_01960</fullName>
    </recommendedName>
</protein>
<dbReference type="InterPro" id="IPR003791">
    <property type="entry name" value="UPF0178"/>
</dbReference>
<reference evidence="3 4" key="1">
    <citation type="submission" date="2018-05" db="EMBL/GenBank/DDBJ databases">
        <title>Zavarzinia sp. HR-AS.</title>
        <authorList>
            <person name="Lee Y."/>
            <person name="Jeon C.O."/>
        </authorList>
    </citation>
    <scope>NUCLEOTIDE SEQUENCE [LARGE SCALE GENOMIC DNA]</scope>
    <source>
        <strain evidence="3 4">HR-AS</strain>
    </source>
</reference>
<evidence type="ECO:0000256" key="2">
    <source>
        <dbReference type="HAMAP-Rule" id="MF_00489"/>
    </source>
</evidence>
<accession>A0A317EFD9</accession>
<comment type="similarity">
    <text evidence="1 2">Belongs to the UPF0178 family.</text>
</comment>
<name>A0A317EFD9_9PROT</name>
<proteinExistence type="inferred from homology"/>
<comment type="caution">
    <text evidence="3">The sequence shown here is derived from an EMBL/GenBank/DDBJ whole genome shotgun (WGS) entry which is preliminary data.</text>
</comment>
<evidence type="ECO:0000313" key="4">
    <source>
        <dbReference type="Proteomes" id="UP000245461"/>
    </source>
</evidence>
<dbReference type="Pfam" id="PF02639">
    <property type="entry name" value="DUF188"/>
    <property type="match status" value="1"/>
</dbReference>
<evidence type="ECO:0000313" key="3">
    <source>
        <dbReference type="EMBL" id="PWR25748.1"/>
    </source>
</evidence>
<organism evidence="3 4">
    <name type="scientific">Zavarzinia aquatilis</name>
    <dbReference type="NCBI Taxonomy" id="2211142"/>
    <lineage>
        <taxon>Bacteria</taxon>
        <taxon>Pseudomonadati</taxon>
        <taxon>Pseudomonadota</taxon>
        <taxon>Alphaproteobacteria</taxon>
        <taxon>Rhodospirillales</taxon>
        <taxon>Zavarziniaceae</taxon>
        <taxon>Zavarzinia</taxon>
    </lineage>
</organism>
<dbReference type="PANTHER" id="PTHR35146:SF1">
    <property type="entry name" value="UPF0178 PROTEIN YAII"/>
    <property type="match status" value="1"/>
</dbReference>
<dbReference type="AlphaFoldDB" id="A0A317EFD9"/>
<gene>
    <name evidence="3" type="ORF">DKG74_01960</name>
</gene>
<dbReference type="EMBL" id="QGLE01000001">
    <property type="protein sequence ID" value="PWR25748.1"/>
    <property type="molecule type" value="Genomic_DNA"/>
</dbReference>
<dbReference type="PANTHER" id="PTHR35146">
    <property type="entry name" value="UPF0178 PROTEIN YAII"/>
    <property type="match status" value="1"/>
</dbReference>
<dbReference type="RefSeq" id="WP_109902038.1">
    <property type="nucleotide sequence ID" value="NZ_QGLE01000001.1"/>
</dbReference>
<keyword evidence="4" id="KW-1185">Reference proteome</keyword>
<dbReference type="NCBIfam" id="NF001095">
    <property type="entry name" value="PRK00124.1"/>
    <property type="match status" value="1"/>
</dbReference>
<evidence type="ECO:0000256" key="1">
    <source>
        <dbReference type="ARBA" id="ARBA00008522"/>
    </source>
</evidence>
<dbReference type="Proteomes" id="UP000245461">
    <property type="component" value="Unassembled WGS sequence"/>
</dbReference>
<dbReference type="OrthoDB" id="9798918at2"/>
<dbReference type="HAMAP" id="MF_00489">
    <property type="entry name" value="UPF0178"/>
    <property type="match status" value="1"/>
</dbReference>